<evidence type="ECO:0000313" key="3">
    <source>
        <dbReference type="Proteomes" id="UP000242715"/>
    </source>
</evidence>
<dbReference type="EMBL" id="DF973763">
    <property type="protein sequence ID" value="GAU39465.1"/>
    <property type="molecule type" value="Genomic_DNA"/>
</dbReference>
<feature type="compositionally biased region" description="Polar residues" evidence="1">
    <location>
        <begin position="84"/>
        <end position="93"/>
    </location>
</feature>
<proteinExistence type="predicted"/>
<feature type="region of interest" description="Disordered" evidence="1">
    <location>
        <begin position="162"/>
        <end position="184"/>
    </location>
</feature>
<dbReference type="AlphaFoldDB" id="A0A2Z6NU85"/>
<protein>
    <submittedName>
        <fullName evidence="2">Uncharacterized protein</fullName>
    </submittedName>
</protein>
<feature type="compositionally biased region" description="Acidic residues" evidence="1">
    <location>
        <begin position="1"/>
        <end position="17"/>
    </location>
</feature>
<feature type="compositionally biased region" description="Pro residues" evidence="1">
    <location>
        <begin position="170"/>
        <end position="184"/>
    </location>
</feature>
<gene>
    <name evidence="2" type="ORF">TSUD_158960</name>
</gene>
<evidence type="ECO:0000313" key="2">
    <source>
        <dbReference type="EMBL" id="GAU39465.1"/>
    </source>
</evidence>
<dbReference type="OrthoDB" id="10579279at2759"/>
<keyword evidence="3" id="KW-1185">Reference proteome</keyword>
<evidence type="ECO:0000256" key="1">
    <source>
        <dbReference type="SAM" id="MobiDB-lite"/>
    </source>
</evidence>
<reference evidence="3" key="1">
    <citation type="journal article" date="2017" name="Front. Plant Sci.">
        <title>Climate Clever Clovers: New Paradigm to Reduce the Environmental Footprint of Ruminants by Breeding Low Methanogenic Forages Utilizing Haplotype Variation.</title>
        <authorList>
            <person name="Kaur P."/>
            <person name="Appels R."/>
            <person name="Bayer P.E."/>
            <person name="Keeble-Gagnere G."/>
            <person name="Wang J."/>
            <person name="Hirakawa H."/>
            <person name="Shirasawa K."/>
            <person name="Vercoe P."/>
            <person name="Stefanova K."/>
            <person name="Durmic Z."/>
            <person name="Nichols P."/>
            <person name="Revell C."/>
            <person name="Isobe S.N."/>
            <person name="Edwards D."/>
            <person name="Erskine W."/>
        </authorList>
    </citation>
    <scope>NUCLEOTIDE SEQUENCE [LARGE SCALE GENOMIC DNA]</scope>
    <source>
        <strain evidence="3">cv. Daliak</strain>
    </source>
</reference>
<name>A0A2Z6NU85_TRISU</name>
<accession>A0A2Z6NU85</accession>
<organism evidence="2 3">
    <name type="scientific">Trifolium subterraneum</name>
    <name type="common">Subterranean clover</name>
    <dbReference type="NCBI Taxonomy" id="3900"/>
    <lineage>
        <taxon>Eukaryota</taxon>
        <taxon>Viridiplantae</taxon>
        <taxon>Streptophyta</taxon>
        <taxon>Embryophyta</taxon>
        <taxon>Tracheophyta</taxon>
        <taxon>Spermatophyta</taxon>
        <taxon>Magnoliopsida</taxon>
        <taxon>eudicotyledons</taxon>
        <taxon>Gunneridae</taxon>
        <taxon>Pentapetalae</taxon>
        <taxon>rosids</taxon>
        <taxon>fabids</taxon>
        <taxon>Fabales</taxon>
        <taxon>Fabaceae</taxon>
        <taxon>Papilionoideae</taxon>
        <taxon>50 kb inversion clade</taxon>
        <taxon>NPAAA clade</taxon>
        <taxon>Hologalegina</taxon>
        <taxon>IRL clade</taxon>
        <taxon>Trifolieae</taxon>
        <taxon>Trifolium</taxon>
    </lineage>
</organism>
<feature type="region of interest" description="Disordered" evidence="1">
    <location>
        <begin position="67"/>
        <end position="106"/>
    </location>
</feature>
<dbReference type="Proteomes" id="UP000242715">
    <property type="component" value="Unassembled WGS sequence"/>
</dbReference>
<feature type="region of interest" description="Disordered" evidence="1">
    <location>
        <begin position="1"/>
        <end position="31"/>
    </location>
</feature>
<sequence length="184" mass="20781">MKDEDDVEPQECEEEQLELNQQQSSMASSVQFTVQPLRDISTPPCVFPTESTASSQKQSPLLICTASISPPALDTPPKRKLDSESSQWLSTFPTPGPPKTNHRDSPMCESPLQLQTRLGPTCRMKLPWFWVKELRIADPILDWEKLKRAMFEGLLFNTPPNNNFNATETPTPPKIIPPPEPPDW</sequence>